<dbReference type="PANTHER" id="PTHR35333">
    <property type="entry name" value="BETA-LACTAMASE"/>
    <property type="match status" value="1"/>
</dbReference>
<dbReference type="Proteomes" id="UP001446032">
    <property type="component" value="Unassembled WGS sequence"/>
</dbReference>
<dbReference type="InterPro" id="IPR000871">
    <property type="entry name" value="Beta-lactam_class-A"/>
</dbReference>
<dbReference type="RefSeq" id="WP_349077757.1">
    <property type="nucleotide sequence ID" value="NZ_JBBMEI010000013.1"/>
</dbReference>
<reference evidence="2 3" key="1">
    <citation type="submission" date="2024-03" db="EMBL/GenBank/DDBJ databases">
        <title>Human intestinal bacterial collection.</title>
        <authorList>
            <person name="Pauvert C."/>
            <person name="Hitch T.C.A."/>
            <person name="Clavel T."/>
        </authorList>
    </citation>
    <scope>NUCLEOTIDE SEQUENCE [LARGE SCALE GENOMIC DNA]</scope>
    <source>
        <strain evidence="2 3">CLA-AA-H95</strain>
    </source>
</reference>
<dbReference type="Pfam" id="PF13354">
    <property type="entry name" value="Beta-lactamase2"/>
    <property type="match status" value="1"/>
</dbReference>
<dbReference type="InterPro" id="IPR012338">
    <property type="entry name" value="Beta-lactam/transpept-like"/>
</dbReference>
<feature type="domain" description="Beta-lactamase class A catalytic" evidence="1">
    <location>
        <begin position="268"/>
        <end position="417"/>
    </location>
</feature>
<keyword evidence="2" id="KW-0378">Hydrolase</keyword>
<organism evidence="2 3">
    <name type="scientific">Blautia intestinihominis</name>
    <dbReference type="NCBI Taxonomy" id="3133152"/>
    <lineage>
        <taxon>Bacteria</taxon>
        <taxon>Bacillati</taxon>
        <taxon>Bacillota</taxon>
        <taxon>Clostridia</taxon>
        <taxon>Lachnospirales</taxon>
        <taxon>Lachnospiraceae</taxon>
        <taxon>Blautia</taxon>
    </lineage>
</organism>
<comment type="caution">
    <text evidence="2">The sequence shown here is derived from an EMBL/GenBank/DDBJ whole genome shotgun (WGS) entry which is preliminary data.</text>
</comment>
<protein>
    <submittedName>
        <fullName evidence="2">Serine hydrolase</fullName>
    </submittedName>
</protein>
<gene>
    <name evidence="2" type="ORF">WMO75_06040</name>
</gene>
<accession>A0ABV1AJ82</accession>
<dbReference type="InterPro" id="IPR045155">
    <property type="entry name" value="Beta-lactam_cat"/>
</dbReference>
<name>A0ABV1AJ82_9FIRM</name>
<dbReference type="SUPFAM" id="SSF69360">
    <property type="entry name" value="Cell wall binding repeat"/>
    <property type="match status" value="1"/>
</dbReference>
<dbReference type="Gene3D" id="2.10.270.10">
    <property type="entry name" value="Cholin Binding"/>
    <property type="match status" value="1"/>
</dbReference>
<dbReference type="GO" id="GO:0016787">
    <property type="term" value="F:hydrolase activity"/>
    <property type="evidence" value="ECO:0007669"/>
    <property type="project" value="UniProtKB-KW"/>
</dbReference>
<dbReference type="PANTHER" id="PTHR35333:SF3">
    <property type="entry name" value="BETA-LACTAMASE-TYPE TRANSPEPTIDASE FOLD CONTAINING PROTEIN"/>
    <property type="match status" value="1"/>
</dbReference>
<keyword evidence="3" id="KW-1185">Reference proteome</keyword>
<proteinExistence type="predicted"/>
<dbReference type="SUPFAM" id="SSF56601">
    <property type="entry name" value="beta-lactamase/transpeptidase-like"/>
    <property type="match status" value="1"/>
</dbReference>
<evidence type="ECO:0000259" key="1">
    <source>
        <dbReference type="Pfam" id="PF13354"/>
    </source>
</evidence>
<sequence>MKEKEKRTAGSGGRLARGLLLTVLFMILSAGLVAVPTSETQAASTTKKTVKIKLVGSSGRYILDTGYNWWLRDKNGRGVGGFNYVKVPAGNRLKSGYYMFDNRGRLCTGKHFHKVNTTLGRKQFKGTYYFGGQNGSLYRKKGWITVGGKKYLLTPYGKRYENCWRYGCYLQSDGTIARSKKVPDGSYVDFEGHKCSREDMKLNSLKKKLSQMLNSYGGSWSVYVKDLKNGGVINLNDQQMYPASTIKAFVMASTFDQIKRGNLSYNATVKSLLTDMITVSDNEACNQLIRYNSKSRSFLDGARTINRYLSAKGYTETGCHHSLHPAASSYVGDGSSNVSSAKDCGVLLERIYNGTCVSSSYSRAMLNLLLRQTRRWKIPSGLPSGVKVANKTGETSSVDHDMAIVFGKKTDYVICVFSRTGSEGYAIPRIKSISGTVYNYLNK</sequence>
<evidence type="ECO:0000313" key="2">
    <source>
        <dbReference type="EMBL" id="MEQ2357907.1"/>
    </source>
</evidence>
<evidence type="ECO:0000313" key="3">
    <source>
        <dbReference type="Proteomes" id="UP001446032"/>
    </source>
</evidence>
<dbReference type="EMBL" id="JBBMEI010000013">
    <property type="protein sequence ID" value="MEQ2357907.1"/>
    <property type="molecule type" value="Genomic_DNA"/>
</dbReference>
<dbReference type="Gene3D" id="3.40.710.10">
    <property type="entry name" value="DD-peptidase/beta-lactamase superfamily"/>
    <property type="match status" value="1"/>
</dbReference>